<gene>
    <name evidence="3" type="ORF">FSP39_019947</name>
</gene>
<feature type="region of interest" description="Disordered" evidence="2">
    <location>
        <begin position="203"/>
        <end position="262"/>
    </location>
</feature>
<feature type="compositionally biased region" description="Low complexity" evidence="2">
    <location>
        <begin position="248"/>
        <end position="262"/>
    </location>
</feature>
<keyword evidence="1" id="KW-0175">Coiled coil</keyword>
<feature type="region of interest" description="Disordered" evidence="2">
    <location>
        <begin position="51"/>
        <end position="134"/>
    </location>
</feature>
<evidence type="ECO:0000256" key="1">
    <source>
        <dbReference type="SAM" id="Coils"/>
    </source>
</evidence>
<feature type="compositionally biased region" description="Polar residues" evidence="2">
    <location>
        <begin position="87"/>
        <end position="107"/>
    </location>
</feature>
<reference evidence="3" key="1">
    <citation type="submission" date="2019-08" db="EMBL/GenBank/DDBJ databases">
        <title>The improved chromosome-level genome for the pearl oyster Pinctada fucata martensii using PacBio sequencing and Hi-C.</title>
        <authorList>
            <person name="Zheng Z."/>
        </authorList>
    </citation>
    <scope>NUCLEOTIDE SEQUENCE</scope>
    <source>
        <strain evidence="3">ZZ-2019</strain>
        <tissue evidence="3">Adductor muscle</tissue>
    </source>
</reference>
<protein>
    <submittedName>
        <fullName evidence="3">Uncharacterized protein</fullName>
    </submittedName>
</protein>
<name>A0AA88YP23_PINIB</name>
<organism evidence="3 4">
    <name type="scientific">Pinctada imbricata</name>
    <name type="common">Atlantic pearl-oyster</name>
    <name type="synonym">Pinctada martensii</name>
    <dbReference type="NCBI Taxonomy" id="66713"/>
    <lineage>
        <taxon>Eukaryota</taxon>
        <taxon>Metazoa</taxon>
        <taxon>Spiralia</taxon>
        <taxon>Lophotrochozoa</taxon>
        <taxon>Mollusca</taxon>
        <taxon>Bivalvia</taxon>
        <taxon>Autobranchia</taxon>
        <taxon>Pteriomorphia</taxon>
        <taxon>Pterioida</taxon>
        <taxon>Pterioidea</taxon>
        <taxon>Pteriidae</taxon>
        <taxon>Pinctada</taxon>
    </lineage>
</organism>
<evidence type="ECO:0000313" key="4">
    <source>
        <dbReference type="Proteomes" id="UP001186944"/>
    </source>
</evidence>
<feature type="compositionally biased region" description="Polar residues" evidence="2">
    <location>
        <begin position="59"/>
        <end position="79"/>
    </location>
</feature>
<accession>A0AA88YP23</accession>
<dbReference type="Proteomes" id="UP001186944">
    <property type="component" value="Unassembled WGS sequence"/>
</dbReference>
<dbReference type="EMBL" id="VSWD01000005">
    <property type="protein sequence ID" value="KAK3103535.1"/>
    <property type="molecule type" value="Genomic_DNA"/>
</dbReference>
<feature type="compositionally biased region" description="Basic and acidic residues" evidence="2">
    <location>
        <begin position="203"/>
        <end position="242"/>
    </location>
</feature>
<evidence type="ECO:0000256" key="2">
    <source>
        <dbReference type="SAM" id="MobiDB-lite"/>
    </source>
</evidence>
<feature type="coiled-coil region" evidence="1">
    <location>
        <begin position="141"/>
        <end position="203"/>
    </location>
</feature>
<dbReference type="AlphaFoldDB" id="A0AA88YP23"/>
<proteinExistence type="predicted"/>
<sequence length="392" mass="44411">MVCDSDIVSGHREVFEPCENLCHIDCIKEVHENSKVVKLCISCAASEEQQRMNNDTRSHMLSTTGPIQPTVLTPANTDASAPESEDVQSTTPKTVATATLQQLPQQKETSDRQTSSIKEKSTRSKSSSTIVDGATVKMKDVRTKEQRLRKWEEELKIREAQLNQHEAHSQKKDAYIARLEAQNIELERSIRILRRRIAMLEENSTKDETPNTENKSHSKPTDKLLSDIQDRVTKSTVDKVDKQPQQLTENPTNTTPTSSMTTRHANPHDVNIHYDIQHRNIQPARLHNVDPLTQNVNNVTQLQQAVHVPLSQHQFPQHIPRISPRNNAVISNLHPGIPHIVARDPLVNQSYRSQYSGAPIFYRAPNPNIMAQTNATSPHHFLGQRPLHNIHR</sequence>
<comment type="caution">
    <text evidence="3">The sequence shown here is derived from an EMBL/GenBank/DDBJ whole genome shotgun (WGS) entry which is preliminary data.</text>
</comment>
<keyword evidence="4" id="KW-1185">Reference proteome</keyword>
<evidence type="ECO:0000313" key="3">
    <source>
        <dbReference type="EMBL" id="KAK3103535.1"/>
    </source>
</evidence>